<protein>
    <submittedName>
        <fullName evidence="1">Uncharacterized protein</fullName>
    </submittedName>
</protein>
<proteinExistence type="predicted"/>
<dbReference type="AlphaFoldDB" id="A0A4Q9N566"/>
<sequence>MAMADGERAREQYAHLSTCSSSIQMVKLAVVPQPACDLPKSASHRQYAGLGHSHEAWIIPGPFRSEALHCEGGRRCVRTRWISYFKPPSEPESI</sequence>
<organism evidence="1">
    <name type="scientific">Dichomitus squalens</name>
    <dbReference type="NCBI Taxonomy" id="114155"/>
    <lineage>
        <taxon>Eukaryota</taxon>
        <taxon>Fungi</taxon>
        <taxon>Dikarya</taxon>
        <taxon>Basidiomycota</taxon>
        <taxon>Agaricomycotina</taxon>
        <taxon>Agaricomycetes</taxon>
        <taxon>Polyporales</taxon>
        <taxon>Polyporaceae</taxon>
        <taxon>Dichomitus</taxon>
    </lineage>
</organism>
<gene>
    <name evidence="1" type="ORF">BD311DRAFT_650894</name>
</gene>
<evidence type="ECO:0000313" key="1">
    <source>
        <dbReference type="EMBL" id="TBU33966.1"/>
    </source>
</evidence>
<accession>A0A4Q9N566</accession>
<dbReference type="EMBL" id="ML143389">
    <property type="protein sequence ID" value="TBU33966.1"/>
    <property type="molecule type" value="Genomic_DNA"/>
</dbReference>
<dbReference type="Proteomes" id="UP000292957">
    <property type="component" value="Unassembled WGS sequence"/>
</dbReference>
<name>A0A4Q9N566_9APHY</name>
<reference evidence="1" key="1">
    <citation type="submission" date="2019-01" db="EMBL/GenBank/DDBJ databases">
        <title>Draft genome sequences of three monokaryotic isolates of the white-rot basidiomycete fungus Dichomitus squalens.</title>
        <authorList>
            <consortium name="DOE Joint Genome Institute"/>
            <person name="Lopez S.C."/>
            <person name="Andreopoulos B."/>
            <person name="Pangilinan J."/>
            <person name="Lipzen A."/>
            <person name="Riley R."/>
            <person name="Ahrendt S."/>
            <person name="Ng V."/>
            <person name="Barry K."/>
            <person name="Daum C."/>
            <person name="Grigoriev I.V."/>
            <person name="Hilden K.S."/>
            <person name="Makela M.R."/>
            <person name="de Vries R.P."/>
        </authorList>
    </citation>
    <scope>NUCLEOTIDE SEQUENCE [LARGE SCALE GENOMIC DNA]</scope>
    <source>
        <strain evidence="1">OM18370.1</strain>
    </source>
</reference>